<comment type="caution">
    <text evidence="1">The sequence shown here is derived from an EMBL/GenBank/DDBJ whole genome shotgun (WGS) entry which is preliminary data.</text>
</comment>
<reference evidence="1" key="1">
    <citation type="submission" date="2023-04" db="EMBL/GenBank/DDBJ databases">
        <title>Draft Genome sequencing of Naganishia species isolated from polar environments using Oxford Nanopore Technology.</title>
        <authorList>
            <person name="Leo P."/>
            <person name="Venkateswaran K."/>
        </authorList>
    </citation>
    <scope>NUCLEOTIDE SEQUENCE</scope>
    <source>
        <strain evidence="1">MNA-CCFEE 5423</strain>
    </source>
</reference>
<gene>
    <name evidence="1" type="ORF">QFC21_003345</name>
</gene>
<accession>A0ACC2VQD5</accession>
<name>A0ACC2VQD5_9TREE</name>
<proteinExistence type="predicted"/>
<protein>
    <submittedName>
        <fullName evidence="1">Uncharacterized protein</fullName>
    </submittedName>
</protein>
<dbReference type="Proteomes" id="UP001227268">
    <property type="component" value="Unassembled WGS sequence"/>
</dbReference>
<evidence type="ECO:0000313" key="1">
    <source>
        <dbReference type="EMBL" id="KAJ9101127.1"/>
    </source>
</evidence>
<organism evidence="1 2">
    <name type="scientific">Naganishia friedmannii</name>
    <dbReference type="NCBI Taxonomy" id="89922"/>
    <lineage>
        <taxon>Eukaryota</taxon>
        <taxon>Fungi</taxon>
        <taxon>Dikarya</taxon>
        <taxon>Basidiomycota</taxon>
        <taxon>Agaricomycotina</taxon>
        <taxon>Tremellomycetes</taxon>
        <taxon>Filobasidiales</taxon>
        <taxon>Filobasidiaceae</taxon>
        <taxon>Naganishia</taxon>
    </lineage>
</organism>
<evidence type="ECO:0000313" key="2">
    <source>
        <dbReference type="Proteomes" id="UP001227268"/>
    </source>
</evidence>
<dbReference type="EMBL" id="JASBWT010000010">
    <property type="protein sequence ID" value="KAJ9101127.1"/>
    <property type="molecule type" value="Genomic_DNA"/>
</dbReference>
<sequence>MPEEILSQIVAPLLPLKWYSLAMLVSLSQTCSSLRTWLLEDESIWNKALLGRGMGRPLYSIPGYDGYPEWEQAIREAHKQIREKAAVDKTAIQPVTKSHLLFPPINFPQDPGKAQSLLVGNVGPQLTDPMDFEDRPSHRAGEDRLPPSASRHLGTVSNAMDHETENAQEDQEYTFPITCRDLCFRIYAHERKCLSCKVGDSKLSHYYLTDNDLRNADKVGVHPTILNFMGNNWGFGTFEPAHFDAVLGVRESRTKAVRTAKFFVGYDFFGFCPYTLAIRIRTKAEPLTQPALCKIEISVFIPARRISAAIDRTTNQPVFFGPEVCYISSFTVENYNGVTLGDFQKAFEKWVKAPMTSEEAKEFEERGAYFSTKGKQTNRLVLIPEKYPRFRRDDKVYEIGDIRPCGSRIEHGRGAILLGDRYPGSSLH</sequence>
<keyword evidence="2" id="KW-1185">Reference proteome</keyword>